<organism evidence="2 3">
    <name type="scientific">Trichostrongylus colubriformis</name>
    <name type="common">Black scour worm</name>
    <dbReference type="NCBI Taxonomy" id="6319"/>
    <lineage>
        <taxon>Eukaryota</taxon>
        <taxon>Metazoa</taxon>
        <taxon>Ecdysozoa</taxon>
        <taxon>Nematoda</taxon>
        <taxon>Chromadorea</taxon>
        <taxon>Rhabditida</taxon>
        <taxon>Rhabditina</taxon>
        <taxon>Rhabditomorpha</taxon>
        <taxon>Strongyloidea</taxon>
        <taxon>Trichostrongylidae</taxon>
        <taxon>Trichostrongylus</taxon>
    </lineage>
</organism>
<dbReference type="Proteomes" id="UP001331761">
    <property type="component" value="Unassembled WGS sequence"/>
</dbReference>
<evidence type="ECO:0000313" key="3">
    <source>
        <dbReference type="Proteomes" id="UP001331761"/>
    </source>
</evidence>
<sequence>MDTPAAPPVQGRRGKKHRMDLSSPAADVDLGRAIELIIADPPIPPHLKAAMGGVMEMKEQMMSVLAKNKKLTEEKGIIRQRNCELENRSLI</sequence>
<proteinExistence type="predicted"/>
<dbReference type="AlphaFoldDB" id="A0AAN8ITP9"/>
<reference evidence="2 3" key="1">
    <citation type="submission" date="2019-10" db="EMBL/GenBank/DDBJ databases">
        <title>Assembly and Annotation for the nematode Trichostrongylus colubriformis.</title>
        <authorList>
            <person name="Martin J."/>
        </authorList>
    </citation>
    <scope>NUCLEOTIDE SEQUENCE [LARGE SCALE GENOMIC DNA]</scope>
    <source>
        <strain evidence="2">G859</strain>
        <tissue evidence="2">Whole worm</tissue>
    </source>
</reference>
<protein>
    <submittedName>
        <fullName evidence="2">Uncharacterized protein</fullName>
    </submittedName>
</protein>
<dbReference type="EMBL" id="WIXE01000648">
    <property type="protein sequence ID" value="KAK5986384.1"/>
    <property type="molecule type" value="Genomic_DNA"/>
</dbReference>
<comment type="caution">
    <text evidence="2">The sequence shown here is derived from an EMBL/GenBank/DDBJ whole genome shotgun (WGS) entry which is preliminary data.</text>
</comment>
<evidence type="ECO:0000313" key="2">
    <source>
        <dbReference type="EMBL" id="KAK5986384.1"/>
    </source>
</evidence>
<feature type="region of interest" description="Disordered" evidence="1">
    <location>
        <begin position="1"/>
        <end position="24"/>
    </location>
</feature>
<evidence type="ECO:0000256" key="1">
    <source>
        <dbReference type="SAM" id="MobiDB-lite"/>
    </source>
</evidence>
<accession>A0AAN8ITP9</accession>
<gene>
    <name evidence="2" type="ORF">GCK32_000359</name>
</gene>
<keyword evidence="3" id="KW-1185">Reference proteome</keyword>
<name>A0AAN8ITP9_TRICO</name>